<evidence type="ECO:0000256" key="1">
    <source>
        <dbReference type="SAM" id="MobiDB-lite"/>
    </source>
</evidence>
<evidence type="ECO:0000313" key="4">
    <source>
        <dbReference type="EMBL" id="MBB3049814.1"/>
    </source>
</evidence>
<keyword evidence="2" id="KW-0732">Signal</keyword>
<dbReference type="PROSITE" id="PS51318">
    <property type="entry name" value="TAT"/>
    <property type="match status" value="1"/>
</dbReference>
<feature type="signal peptide" evidence="2">
    <location>
        <begin position="1"/>
        <end position="26"/>
    </location>
</feature>
<dbReference type="Pfam" id="PF13449">
    <property type="entry name" value="Phytase-like"/>
    <property type="match status" value="1"/>
</dbReference>
<dbReference type="Gene3D" id="2.130.10.10">
    <property type="entry name" value="YVTN repeat-like/Quinoprotein amine dehydrogenase"/>
    <property type="match status" value="1"/>
</dbReference>
<dbReference type="AlphaFoldDB" id="A0A839RXP6"/>
<dbReference type="InterPro" id="IPR006311">
    <property type="entry name" value="TAT_signal"/>
</dbReference>
<dbReference type="EMBL" id="JACHWU010000001">
    <property type="protein sequence ID" value="MBB3049814.1"/>
    <property type="molecule type" value="Genomic_DNA"/>
</dbReference>
<proteinExistence type="predicted"/>
<dbReference type="PANTHER" id="PTHR46928">
    <property type="entry name" value="MESENCHYME-SPECIFIC CELL SURFACE GLYCOPROTEIN"/>
    <property type="match status" value="1"/>
</dbReference>
<feature type="chain" id="PRO_5038467621" description="Phytase-like domain-containing protein" evidence="2">
    <location>
        <begin position="27"/>
        <end position="751"/>
    </location>
</feature>
<dbReference type="InterPro" id="IPR027372">
    <property type="entry name" value="Phytase-like_dom"/>
</dbReference>
<feature type="domain" description="Phytase-like" evidence="3">
    <location>
        <begin position="474"/>
        <end position="734"/>
    </location>
</feature>
<dbReference type="InterPro" id="IPR052956">
    <property type="entry name" value="Mesenchyme-surface_protein"/>
</dbReference>
<name>A0A839RXP6_9PSEU</name>
<evidence type="ECO:0000259" key="3">
    <source>
        <dbReference type="Pfam" id="PF13449"/>
    </source>
</evidence>
<organism evidence="4 5">
    <name type="scientific">Prauserella isguenensis</name>
    <dbReference type="NCBI Taxonomy" id="1470180"/>
    <lineage>
        <taxon>Bacteria</taxon>
        <taxon>Bacillati</taxon>
        <taxon>Actinomycetota</taxon>
        <taxon>Actinomycetes</taxon>
        <taxon>Pseudonocardiales</taxon>
        <taxon>Pseudonocardiaceae</taxon>
        <taxon>Prauserella</taxon>
    </lineage>
</organism>
<dbReference type="InterPro" id="IPR015943">
    <property type="entry name" value="WD40/YVTN_repeat-like_dom_sf"/>
</dbReference>
<dbReference type="Proteomes" id="UP000550714">
    <property type="component" value="Unassembled WGS sequence"/>
</dbReference>
<protein>
    <recommendedName>
        <fullName evidence="3">Phytase-like domain-containing protein</fullName>
    </recommendedName>
</protein>
<dbReference type="PANTHER" id="PTHR46928:SF1">
    <property type="entry name" value="MESENCHYME-SPECIFIC CELL SURFACE GLYCOPROTEIN"/>
    <property type="match status" value="1"/>
</dbReference>
<dbReference type="SUPFAM" id="SSF75011">
    <property type="entry name" value="3-carboxy-cis,cis-mucoante lactonizing enzyme"/>
    <property type="match status" value="1"/>
</dbReference>
<reference evidence="4 5" key="1">
    <citation type="submission" date="2020-08" db="EMBL/GenBank/DDBJ databases">
        <title>Genomic Encyclopedia of Type Strains, Phase III (KMG-III): the genomes of soil and plant-associated and newly described type strains.</title>
        <authorList>
            <person name="Whitman W."/>
        </authorList>
    </citation>
    <scope>NUCLEOTIDE SEQUENCE [LARGE SCALE GENOMIC DNA]</scope>
    <source>
        <strain evidence="4 5">CECT 8577</strain>
    </source>
</reference>
<dbReference type="InterPro" id="IPR011044">
    <property type="entry name" value="Quino_amine_DH_bsu"/>
</dbReference>
<dbReference type="RefSeq" id="WP_183647937.1">
    <property type="nucleotide sequence ID" value="NZ_JACHWU010000001.1"/>
</dbReference>
<evidence type="ECO:0000313" key="5">
    <source>
        <dbReference type="Proteomes" id="UP000550714"/>
    </source>
</evidence>
<evidence type="ECO:0000256" key="2">
    <source>
        <dbReference type="SAM" id="SignalP"/>
    </source>
</evidence>
<keyword evidence="5" id="KW-1185">Reference proteome</keyword>
<comment type="caution">
    <text evidence="4">The sequence shown here is derived from an EMBL/GenBank/DDBJ whole genome shotgun (WGS) entry which is preliminary data.</text>
</comment>
<accession>A0A839RXP6</accession>
<feature type="region of interest" description="Disordered" evidence="1">
    <location>
        <begin position="27"/>
        <end position="56"/>
    </location>
</feature>
<dbReference type="SUPFAM" id="SSF50969">
    <property type="entry name" value="YVTN repeat-like/Quinoprotein amine dehydrogenase"/>
    <property type="match status" value="1"/>
</dbReference>
<gene>
    <name evidence="4" type="ORF">FHS23_000809</name>
</gene>
<sequence length="751" mass="78254">MRNRHRLLACAAATALTATLTPTAAANPAAANPAAGNPAPSETSPATGVPSHPGEHFVRTATMPVHENSSPDEETAAEISAVTPDGRTVVYTDSPGERIGFANLARRSSVEPAGTLDMPGEPTSVDIVGGFALVAVNTSGSYTEPSGVLQVVDIGTRSVVASHDLGGQPDAIDISHDGRHAAVAIENERDEDSGDGAIPQQPAGFLDIVDLDGSPADWQVRTTDLTGLADVAPSDPEPEYVSINGRGEAAVTLQENNHIAVVDLESGDVRSDFTAGTATVRGVDTTENGTIERDGTVTAPREPDSVGWLDDDTLATADEGDYRGGTRTWTAFDARTGDVVYSSGAELEELAVSYGQYPEHRAENKGVEPEGLAVATYGKHRYAFVALERANLVAVYNVDDPRRPKLVQGLPTGVAPEGVLPVPQRGGLVVSAEEDDAENDVRSSLSRYQLTRKPLAASLAHNRGAPSIVSDGIGFGALSGLSGIPGEPGEVVAVTDDAYTPSRVLTVDATSHPARVTGELPITRDGETAAYDVEGIAARADGGYWLATEGTPAGGVRNLLVDVGSGGDVRREIALPDAIADGAEKHGFEGVAVSGDHVWVAVQREWADNEPGRTTLARYTPATGKWAFAAYPLDDAPENGWVGVSELTALGDGRLLVLERDNQRGENARTKKIYEIDVSTVDPAPAGESKPVLRKRLSRDLLPALEAGGGAVADKPEGLAVTADRRLVGAVDNDGLDDAPGESVLLRLGRA</sequence>
<feature type="compositionally biased region" description="Low complexity" evidence="1">
    <location>
        <begin position="27"/>
        <end position="40"/>
    </location>
</feature>